<evidence type="ECO:0000313" key="11">
    <source>
        <dbReference type="EMBL" id="KAJ8980388.1"/>
    </source>
</evidence>
<keyword evidence="3" id="KW-0862">Zinc</keyword>
<evidence type="ECO:0000256" key="3">
    <source>
        <dbReference type="ARBA" id="ARBA00022833"/>
    </source>
</evidence>
<keyword evidence="4 5" id="KW-0238">DNA-binding</keyword>
<evidence type="ECO:0000256" key="5">
    <source>
        <dbReference type="PROSITE-ProRule" id="PRU00309"/>
    </source>
</evidence>
<feature type="region of interest" description="Disordered" evidence="7">
    <location>
        <begin position="309"/>
        <end position="340"/>
    </location>
</feature>
<keyword evidence="1" id="KW-0479">Metal-binding</keyword>
<dbReference type="Pfam" id="PF05485">
    <property type="entry name" value="THAP"/>
    <property type="match status" value="1"/>
</dbReference>
<feature type="domain" description="MADF" evidence="9">
    <location>
        <begin position="188"/>
        <end position="291"/>
    </location>
</feature>
<reference evidence="11" key="1">
    <citation type="journal article" date="2023" name="Insect Mol. Biol.">
        <title>Genome sequencing provides insights into the evolution of gene families encoding plant cell wall-degrading enzymes in longhorned beetles.</title>
        <authorList>
            <person name="Shin N.R."/>
            <person name="Okamura Y."/>
            <person name="Kirsch R."/>
            <person name="Pauchet Y."/>
        </authorList>
    </citation>
    <scope>NUCLEOTIDE SEQUENCE</scope>
    <source>
        <strain evidence="11">MMC_N1</strain>
    </source>
</reference>
<dbReference type="PROSITE" id="PS51031">
    <property type="entry name" value="BESS"/>
    <property type="match status" value="1"/>
</dbReference>
<dbReference type="SMART" id="SM00980">
    <property type="entry name" value="THAP"/>
    <property type="match status" value="1"/>
</dbReference>
<organism evidence="11 12">
    <name type="scientific">Molorchus minor</name>
    <dbReference type="NCBI Taxonomy" id="1323400"/>
    <lineage>
        <taxon>Eukaryota</taxon>
        <taxon>Metazoa</taxon>
        <taxon>Ecdysozoa</taxon>
        <taxon>Arthropoda</taxon>
        <taxon>Hexapoda</taxon>
        <taxon>Insecta</taxon>
        <taxon>Pterygota</taxon>
        <taxon>Neoptera</taxon>
        <taxon>Endopterygota</taxon>
        <taxon>Coleoptera</taxon>
        <taxon>Polyphaga</taxon>
        <taxon>Cucujiformia</taxon>
        <taxon>Chrysomeloidea</taxon>
        <taxon>Cerambycidae</taxon>
        <taxon>Lamiinae</taxon>
        <taxon>Monochamini</taxon>
        <taxon>Molorchus</taxon>
    </lineage>
</organism>
<dbReference type="EMBL" id="JAPWTJ010000263">
    <property type="protein sequence ID" value="KAJ8980388.1"/>
    <property type="molecule type" value="Genomic_DNA"/>
</dbReference>
<dbReference type="Pfam" id="PF10545">
    <property type="entry name" value="MADF_DNA_bdg"/>
    <property type="match status" value="1"/>
</dbReference>
<dbReference type="PROSITE" id="PS50950">
    <property type="entry name" value="ZF_THAP"/>
    <property type="match status" value="1"/>
</dbReference>
<proteinExistence type="predicted"/>
<dbReference type="SUPFAM" id="SSF57716">
    <property type="entry name" value="Glucocorticoid receptor-like (DNA-binding domain)"/>
    <property type="match status" value="1"/>
</dbReference>
<evidence type="ECO:0000256" key="1">
    <source>
        <dbReference type="ARBA" id="ARBA00022723"/>
    </source>
</evidence>
<feature type="non-terminal residue" evidence="11">
    <location>
        <position position="1"/>
    </location>
</feature>
<name>A0ABQ9JQ45_9CUCU</name>
<protein>
    <recommendedName>
        <fullName evidence="13">THAP-type domain-containing protein</fullName>
    </recommendedName>
</protein>
<feature type="domain" description="BESS" evidence="10">
    <location>
        <begin position="342"/>
        <end position="381"/>
    </location>
</feature>
<evidence type="ECO:0000256" key="2">
    <source>
        <dbReference type="ARBA" id="ARBA00022771"/>
    </source>
</evidence>
<keyword evidence="6" id="KW-0539">Nucleus</keyword>
<dbReference type="Proteomes" id="UP001162164">
    <property type="component" value="Unassembled WGS sequence"/>
</dbReference>
<dbReference type="PROSITE" id="PS51029">
    <property type="entry name" value="MADF"/>
    <property type="match status" value="1"/>
</dbReference>
<gene>
    <name evidence="11" type="ORF">NQ317_009382</name>
</gene>
<accession>A0ABQ9JQ45</accession>
<evidence type="ECO:0000259" key="10">
    <source>
        <dbReference type="PROSITE" id="PS51031"/>
    </source>
</evidence>
<dbReference type="InterPro" id="IPR039353">
    <property type="entry name" value="TF_Adf1"/>
</dbReference>
<evidence type="ECO:0000256" key="7">
    <source>
        <dbReference type="SAM" id="MobiDB-lite"/>
    </source>
</evidence>
<comment type="subcellular location">
    <subcellularLocation>
        <location evidence="6">Nucleus</location>
    </subcellularLocation>
</comment>
<evidence type="ECO:0000259" key="9">
    <source>
        <dbReference type="PROSITE" id="PS51029"/>
    </source>
</evidence>
<dbReference type="PANTHER" id="PTHR12243">
    <property type="entry name" value="MADF DOMAIN TRANSCRIPTION FACTOR"/>
    <property type="match status" value="1"/>
</dbReference>
<dbReference type="InterPro" id="IPR004210">
    <property type="entry name" value="BESS_motif"/>
</dbReference>
<sequence>EKLLLTVVFGFKKEGNLSPAQRTSQSTVDQEPVEVYGLRTNYEMKRQRIGFTFEMDEVLIDNIRQHPEIYDTCHRKYSDNFHKTSIWRQIGEKNEYWFPPDVERAKYWLTACDRPDLLDKVNTLYKSHRICDAHFPPLMFRNGKRKLLRKDAVPIHFSSMGEIVPSTSGLRTTSSNSQTSHQPSILYQLLEPASNTRSSSDKAESPQELTPYTQTEQKLREINMTLQLENDALKGENQALRNLQQCKQRWESIRAQYRKTLRLRKTRTGQSASEVKWKYEDLLEFLHPHMKMIDHAPFPQENVSYTGSEDDIDEQTDTEPCGSRILDSPYPPPTVSTQPEGRDELDLFFETMKETVRKFSPGDRYSAKQQIFTLVSKIEGKYVYPQPGEDFQPSGNERRRTFFAAGRSALVTEQQEIV</sequence>
<dbReference type="PANTHER" id="PTHR12243:SF67">
    <property type="entry name" value="COREPRESSOR OF PANGOLIN, ISOFORM A-RELATED"/>
    <property type="match status" value="1"/>
</dbReference>
<feature type="region of interest" description="Disordered" evidence="7">
    <location>
        <begin position="193"/>
        <end position="215"/>
    </location>
</feature>
<keyword evidence="2 5" id="KW-0863">Zinc-finger</keyword>
<dbReference type="InterPro" id="IPR006612">
    <property type="entry name" value="THAP_Znf"/>
</dbReference>
<feature type="domain" description="THAP-type" evidence="8">
    <location>
        <begin position="69"/>
        <end position="157"/>
    </location>
</feature>
<evidence type="ECO:0008006" key="13">
    <source>
        <dbReference type="Google" id="ProtNLM"/>
    </source>
</evidence>
<evidence type="ECO:0000259" key="8">
    <source>
        <dbReference type="PROSITE" id="PS50950"/>
    </source>
</evidence>
<comment type="caution">
    <text evidence="11">The sequence shown here is derived from an EMBL/GenBank/DDBJ whole genome shotgun (WGS) entry which is preliminary data.</text>
</comment>
<evidence type="ECO:0000256" key="4">
    <source>
        <dbReference type="ARBA" id="ARBA00023125"/>
    </source>
</evidence>
<evidence type="ECO:0000256" key="6">
    <source>
        <dbReference type="PROSITE-ProRule" id="PRU00371"/>
    </source>
</evidence>
<evidence type="ECO:0000313" key="12">
    <source>
        <dbReference type="Proteomes" id="UP001162164"/>
    </source>
</evidence>
<dbReference type="InterPro" id="IPR006578">
    <property type="entry name" value="MADF-dom"/>
</dbReference>
<keyword evidence="12" id="KW-1185">Reference proteome</keyword>